<dbReference type="GO" id="GO:0004888">
    <property type="term" value="F:transmembrane signaling receptor activity"/>
    <property type="evidence" value="ECO:0007669"/>
    <property type="project" value="InterPro"/>
</dbReference>
<dbReference type="PROSITE" id="PS50885">
    <property type="entry name" value="HAMP"/>
    <property type="match status" value="1"/>
</dbReference>
<dbReference type="InterPro" id="IPR000700">
    <property type="entry name" value="PAS-assoc_C"/>
</dbReference>
<feature type="domain" description="PAS" evidence="7">
    <location>
        <begin position="146"/>
        <end position="202"/>
    </location>
</feature>
<dbReference type="PROSITE" id="PS50112">
    <property type="entry name" value="PAS"/>
    <property type="match status" value="1"/>
</dbReference>
<evidence type="ECO:0000256" key="3">
    <source>
        <dbReference type="ARBA" id="ARBA00029447"/>
    </source>
</evidence>
<dbReference type="Pfam" id="PF00015">
    <property type="entry name" value="MCPsignal"/>
    <property type="match status" value="1"/>
</dbReference>
<dbReference type="RefSeq" id="WP_207256785.1">
    <property type="nucleotide sequence ID" value="NZ_JAFMPP010000003.1"/>
</dbReference>
<feature type="region of interest" description="Disordered" evidence="5">
    <location>
        <begin position="549"/>
        <end position="605"/>
    </location>
</feature>
<dbReference type="AlphaFoldDB" id="A0A939FZ57"/>
<dbReference type="GO" id="GO:0006935">
    <property type="term" value="P:chemotaxis"/>
    <property type="evidence" value="ECO:0007669"/>
    <property type="project" value="UniProtKB-KW"/>
</dbReference>
<keyword evidence="2" id="KW-0145">Chemotaxis</keyword>
<feature type="domain" description="Methyl-accepting transducer" evidence="6">
    <location>
        <begin position="303"/>
        <end position="532"/>
    </location>
</feature>
<name>A0A939FZ57_9HYPH</name>
<dbReference type="Gene3D" id="1.10.287.950">
    <property type="entry name" value="Methyl-accepting chemotaxis protein"/>
    <property type="match status" value="1"/>
</dbReference>
<evidence type="ECO:0000313" key="10">
    <source>
        <dbReference type="EMBL" id="MBO0662024.1"/>
    </source>
</evidence>
<dbReference type="Gene3D" id="3.30.450.20">
    <property type="entry name" value="PAS domain"/>
    <property type="match status" value="2"/>
</dbReference>
<gene>
    <name evidence="10" type="ORF">J1C48_05505</name>
</gene>
<keyword evidence="11" id="KW-1185">Reference proteome</keyword>
<dbReference type="SMART" id="SM00086">
    <property type="entry name" value="PAC"/>
    <property type="match status" value="1"/>
</dbReference>
<dbReference type="PRINTS" id="PR00260">
    <property type="entry name" value="CHEMTRNSDUCR"/>
</dbReference>
<proteinExistence type="inferred from homology"/>
<evidence type="ECO:0000259" key="8">
    <source>
        <dbReference type="PROSITE" id="PS50113"/>
    </source>
</evidence>
<sequence length="605" mass="64892">MSIPFLRNIHASQRLAALDALHTNVMVADAKLNITYLNPELTQFLREAEADVKRELPRFDVDKLIGSNIDIFHKNPSHQRHMLASLQQTHRATITVGTRSFDLVVTPLRDGNITTGFVVEWADAKERLLNVDYAGQIAAVHRSQAVIEFKIDGTIVSANDNFLKVMGYSLSEVVGKHHSIFVEPAMRESSEYRQFWEALRAGRFQASEYRRFGKNGRELWIQGSYNPILDANGKVMKVVKYATDVTARVNAVGELGAALSDLAGGKLGRRIEQPLPPEIDQLRIDFNQAVNGLEDAMQQVKSATATIGDGMNEINTAAADLSQRTEQQAASLEETVASLSEITKAVNDTASDANKANQATATALHDAENGGTVVSKAVAAMNEIEASSQQINQIIGVIDEIAFQTNLLALNAGVEAARAGEAGKGFAVVAQEVRALAQRSAEAAKEIKGLITTSSRQVESGVQLARASGKSLEEIVSRVQEVSALVSEIARSAKQQAGTLREVSTAADQMDKVTQQNAAMVEETTAAARNLSVETEGLANLMQRFEVTGGGHTPRRSAARPAGKAAVSLAAPAKATPAKAAAAQPRTAGNNALKAAHAEDSWEAF</sequence>
<comment type="similarity">
    <text evidence="3">Belongs to the methyl-accepting chemotaxis (MCP) protein family.</text>
</comment>
<dbReference type="NCBIfam" id="TIGR00229">
    <property type="entry name" value="sensory_box"/>
    <property type="match status" value="1"/>
</dbReference>
<comment type="subcellular location">
    <subcellularLocation>
        <location evidence="1">Membrane</location>
    </subcellularLocation>
</comment>
<evidence type="ECO:0000313" key="11">
    <source>
        <dbReference type="Proteomes" id="UP000664122"/>
    </source>
</evidence>
<dbReference type="SMART" id="SM00283">
    <property type="entry name" value="MA"/>
    <property type="match status" value="1"/>
</dbReference>
<dbReference type="SMART" id="SM00091">
    <property type="entry name" value="PAS"/>
    <property type="match status" value="2"/>
</dbReference>
<dbReference type="InterPro" id="IPR013655">
    <property type="entry name" value="PAS_fold_3"/>
</dbReference>
<comment type="caution">
    <text evidence="10">The sequence shown here is derived from an EMBL/GenBank/DDBJ whole genome shotgun (WGS) entry which is preliminary data.</text>
</comment>
<reference evidence="10" key="1">
    <citation type="submission" date="2021-03" db="EMBL/GenBank/DDBJ databases">
        <title>Whole genome sequence of Jiella sp. CQZ9-1.</title>
        <authorList>
            <person name="Tuo L."/>
        </authorList>
    </citation>
    <scope>NUCLEOTIDE SEQUENCE</scope>
    <source>
        <strain evidence="10">CQZ9-1</strain>
    </source>
</reference>
<dbReference type="CDD" id="cd00130">
    <property type="entry name" value="PAS"/>
    <property type="match status" value="1"/>
</dbReference>
<dbReference type="FunFam" id="1.10.287.950:FF:000001">
    <property type="entry name" value="Methyl-accepting chemotaxis sensory transducer"/>
    <property type="match status" value="1"/>
</dbReference>
<evidence type="ECO:0000256" key="4">
    <source>
        <dbReference type="PROSITE-ProRule" id="PRU00284"/>
    </source>
</evidence>
<dbReference type="InterPro" id="IPR035965">
    <property type="entry name" value="PAS-like_dom_sf"/>
</dbReference>
<dbReference type="InterPro" id="IPR004089">
    <property type="entry name" value="MCPsignal_dom"/>
</dbReference>
<evidence type="ECO:0000256" key="1">
    <source>
        <dbReference type="ARBA" id="ARBA00004370"/>
    </source>
</evidence>
<evidence type="ECO:0000259" key="7">
    <source>
        <dbReference type="PROSITE" id="PS50112"/>
    </source>
</evidence>
<protein>
    <submittedName>
        <fullName evidence="10">PAS domain S-box protein</fullName>
    </submittedName>
</protein>
<dbReference type="Pfam" id="PF08447">
    <property type="entry name" value="PAS_3"/>
    <property type="match status" value="1"/>
</dbReference>
<evidence type="ECO:0000256" key="5">
    <source>
        <dbReference type="SAM" id="MobiDB-lite"/>
    </source>
</evidence>
<dbReference type="CDD" id="cd11386">
    <property type="entry name" value="MCP_signal"/>
    <property type="match status" value="1"/>
</dbReference>
<dbReference type="GO" id="GO:0007165">
    <property type="term" value="P:signal transduction"/>
    <property type="evidence" value="ECO:0007669"/>
    <property type="project" value="UniProtKB-KW"/>
</dbReference>
<feature type="compositionally biased region" description="Basic and acidic residues" evidence="5">
    <location>
        <begin position="596"/>
        <end position="605"/>
    </location>
</feature>
<accession>A0A939FZ57</accession>
<dbReference type="InterPro" id="IPR051310">
    <property type="entry name" value="MCP_chemotaxis"/>
</dbReference>
<dbReference type="SUPFAM" id="SSF55785">
    <property type="entry name" value="PYP-like sensor domain (PAS domain)"/>
    <property type="match status" value="1"/>
</dbReference>
<dbReference type="InterPro" id="IPR000014">
    <property type="entry name" value="PAS"/>
</dbReference>
<dbReference type="InterPro" id="IPR003660">
    <property type="entry name" value="HAMP_dom"/>
</dbReference>
<dbReference type="EMBL" id="JAFMPP010000003">
    <property type="protein sequence ID" value="MBO0662024.1"/>
    <property type="molecule type" value="Genomic_DNA"/>
</dbReference>
<dbReference type="PANTHER" id="PTHR43531">
    <property type="entry name" value="PROTEIN ICFG"/>
    <property type="match status" value="1"/>
</dbReference>
<feature type="compositionally biased region" description="Low complexity" evidence="5">
    <location>
        <begin position="561"/>
        <end position="583"/>
    </location>
</feature>
<keyword evidence="4" id="KW-0807">Transducer</keyword>
<dbReference type="InterPro" id="IPR004090">
    <property type="entry name" value="Chemotax_Me-accpt_rcpt"/>
</dbReference>
<feature type="domain" description="HAMP" evidence="9">
    <location>
        <begin position="246"/>
        <end position="298"/>
    </location>
</feature>
<dbReference type="InterPro" id="IPR001610">
    <property type="entry name" value="PAC"/>
</dbReference>
<evidence type="ECO:0000256" key="2">
    <source>
        <dbReference type="ARBA" id="ARBA00022500"/>
    </source>
</evidence>
<dbReference type="Proteomes" id="UP000664122">
    <property type="component" value="Unassembled WGS sequence"/>
</dbReference>
<dbReference type="SUPFAM" id="SSF58104">
    <property type="entry name" value="Methyl-accepting chemotaxis protein (MCP) signaling domain"/>
    <property type="match status" value="1"/>
</dbReference>
<evidence type="ECO:0000259" key="9">
    <source>
        <dbReference type="PROSITE" id="PS50885"/>
    </source>
</evidence>
<evidence type="ECO:0000259" key="6">
    <source>
        <dbReference type="PROSITE" id="PS50111"/>
    </source>
</evidence>
<dbReference type="GO" id="GO:0016020">
    <property type="term" value="C:membrane"/>
    <property type="evidence" value="ECO:0007669"/>
    <property type="project" value="UniProtKB-SubCell"/>
</dbReference>
<dbReference type="PROSITE" id="PS50113">
    <property type="entry name" value="PAC"/>
    <property type="match status" value="1"/>
</dbReference>
<dbReference type="PROSITE" id="PS50111">
    <property type="entry name" value="CHEMOTAXIS_TRANSDUC_2"/>
    <property type="match status" value="1"/>
</dbReference>
<feature type="domain" description="PAC" evidence="8">
    <location>
        <begin position="205"/>
        <end position="257"/>
    </location>
</feature>
<dbReference type="PANTHER" id="PTHR43531:SF11">
    <property type="entry name" value="METHYL-ACCEPTING CHEMOTAXIS PROTEIN 3"/>
    <property type="match status" value="1"/>
</dbReference>
<organism evidence="10 11">
    <name type="scientific">Jiella flava</name>
    <dbReference type="NCBI Taxonomy" id="2816857"/>
    <lineage>
        <taxon>Bacteria</taxon>
        <taxon>Pseudomonadati</taxon>
        <taxon>Pseudomonadota</taxon>
        <taxon>Alphaproteobacteria</taxon>
        <taxon>Hyphomicrobiales</taxon>
        <taxon>Aurantimonadaceae</taxon>
        <taxon>Jiella</taxon>
    </lineage>
</organism>